<feature type="domain" description="PNPLA" evidence="5">
    <location>
        <begin position="11"/>
        <end position="171"/>
    </location>
</feature>
<dbReference type="SUPFAM" id="SSF52151">
    <property type="entry name" value="FabD/lysophospholipase-like"/>
    <property type="match status" value="1"/>
</dbReference>
<evidence type="ECO:0000256" key="4">
    <source>
        <dbReference type="PROSITE-ProRule" id="PRU01161"/>
    </source>
</evidence>
<comment type="caution">
    <text evidence="4">Lacks conserved residue(s) required for the propagation of feature annotation.</text>
</comment>
<feature type="active site" description="Nucleophile" evidence="4">
    <location>
        <position position="44"/>
    </location>
</feature>
<feature type="short sequence motif" description="GXSXG" evidence="4">
    <location>
        <begin position="42"/>
        <end position="46"/>
    </location>
</feature>
<dbReference type="PROSITE" id="PS51635">
    <property type="entry name" value="PNPLA"/>
    <property type="match status" value="1"/>
</dbReference>
<dbReference type="PANTHER" id="PTHR14226">
    <property type="entry name" value="NEUROPATHY TARGET ESTERASE/SWISS CHEESE D.MELANOGASTER"/>
    <property type="match status" value="1"/>
</dbReference>
<sequence>MANHNRKTLGLALGSGSFRGSAHVGVIKALVQNNIPIDFLAGSSIGALVAAHYAVFQDIKKLEEMMLGNQRGKISLLFDVSRAGGLLTGNRPEKLFRQILEGAEFKDVKIPLKIVATDIIEGIPFIFQRGDLATAVQASISVPLTFKPLKFKDKLLIDGGASNPVPDNVVKDMGADVIVSVNLYNRYRFDTKNLNTSKVVMRGLEILLTNLTKSNTKHTDILLEPKVGGSYKGSRLKKYYDRKLISNIIKDGEMMTRDKTDEIKLLLQ</sequence>
<dbReference type="GO" id="GO:0016042">
    <property type="term" value="P:lipid catabolic process"/>
    <property type="evidence" value="ECO:0007669"/>
    <property type="project" value="UniProtKB-UniRule"/>
</dbReference>
<name>A0A2M6WPT5_9BACT</name>
<evidence type="ECO:0000256" key="1">
    <source>
        <dbReference type="ARBA" id="ARBA00022801"/>
    </source>
</evidence>
<dbReference type="PANTHER" id="PTHR14226:SF29">
    <property type="entry name" value="NEUROPATHY TARGET ESTERASE SWS"/>
    <property type="match status" value="1"/>
</dbReference>
<dbReference type="EMBL" id="PFAQ01000036">
    <property type="protein sequence ID" value="PIT94793.1"/>
    <property type="molecule type" value="Genomic_DNA"/>
</dbReference>
<dbReference type="InterPro" id="IPR016035">
    <property type="entry name" value="Acyl_Trfase/lysoPLipase"/>
</dbReference>
<reference evidence="7" key="1">
    <citation type="submission" date="2017-09" db="EMBL/GenBank/DDBJ databases">
        <title>Depth-based differentiation of microbial function through sediment-hosted aquifers and enrichment of novel symbionts in the deep terrestrial subsurface.</title>
        <authorList>
            <person name="Probst A.J."/>
            <person name="Ladd B."/>
            <person name="Jarett J.K."/>
            <person name="Geller-Mcgrath D.E."/>
            <person name="Sieber C.M.K."/>
            <person name="Emerson J.B."/>
            <person name="Anantharaman K."/>
            <person name="Thomas B.C."/>
            <person name="Malmstrom R."/>
            <person name="Stieglmeier M."/>
            <person name="Klingl A."/>
            <person name="Woyke T."/>
            <person name="Ryan C.M."/>
            <person name="Banfield J.F."/>
        </authorList>
    </citation>
    <scope>NUCLEOTIDE SEQUENCE [LARGE SCALE GENOMIC DNA]</scope>
</reference>
<dbReference type="AlphaFoldDB" id="A0A2M6WPT5"/>
<comment type="caution">
    <text evidence="6">The sequence shown here is derived from an EMBL/GenBank/DDBJ whole genome shotgun (WGS) entry which is preliminary data.</text>
</comment>
<proteinExistence type="predicted"/>
<dbReference type="InterPro" id="IPR050301">
    <property type="entry name" value="NTE"/>
</dbReference>
<feature type="active site" description="Proton acceptor" evidence="4">
    <location>
        <position position="158"/>
    </location>
</feature>
<feature type="short sequence motif" description="DGA/G" evidence="4">
    <location>
        <begin position="158"/>
        <end position="160"/>
    </location>
</feature>
<keyword evidence="2 4" id="KW-0442">Lipid degradation</keyword>
<dbReference type="GO" id="GO:0016787">
    <property type="term" value="F:hydrolase activity"/>
    <property type="evidence" value="ECO:0007669"/>
    <property type="project" value="UniProtKB-UniRule"/>
</dbReference>
<dbReference type="Proteomes" id="UP000228900">
    <property type="component" value="Unassembled WGS sequence"/>
</dbReference>
<protein>
    <submittedName>
        <fullName evidence="6">Esterase</fullName>
    </submittedName>
</protein>
<dbReference type="InterPro" id="IPR002641">
    <property type="entry name" value="PNPLA_dom"/>
</dbReference>
<keyword evidence="1 4" id="KW-0378">Hydrolase</keyword>
<evidence type="ECO:0000256" key="3">
    <source>
        <dbReference type="ARBA" id="ARBA00023098"/>
    </source>
</evidence>
<gene>
    <name evidence="6" type="ORF">COT98_02140</name>
</gene>
<dbReference type="Pfam" id="PF01734">
    <property type="entry name" value="Patatin"/>
    <property type="match status" value="1"/>
</dbReference>
<evidence type="ECO:0000256" key="2">
    <source>
        <dbReference type="ARBA" id="ARBA00022963"/>
    </source>
</evidence>
<keyword evidence="3 4" id="KW-0443">Lipid metabolism</keyword>
<evidence type="ECO:0000313" key="6">
    <source>
        <dbReference type="EMBL" id="PIT94793.1"/>
    </source>
</evidence>
<evidence type="ECO:0000259" key="5">
    <source>
        <dbReference type="PROSITE" id="PS51635"/>
    </source>
</evidence>
<organism evidence="6 7">
    <name type="scientific">Candidatus Falkowbacteria bacterium CG10_big_fil_rev_8_21_14_0_10_39_9</name>
    <dbReference type="NCBI Taxonomy" id="1974566"/>
    <lineage>
        <taxon>Bacteria</taxon>
        <taxon>Candidatus Falkowiibacteriota</taxon>
    </lineage>
</organism>
<accession>A0A2M6WPT5</accession>
<evidence type="ECO:0000313" key="7">
    <source>
        <dbReference type="Proteomes" id="UP000228900"/>
    </source>
</evidence>
<dbReference type="Gene3D" id="3.40.1090.10">
    <property type="entry name" value="Cytosolic phospholipase A2 catalytic domain"/>
    <property type="match status" value="2"/>
</dbReference>